<evidence type="ECO:0000313" key="1">
    <source>
        <dbReference type="EMBL" id="KAF9606656.1"/>
    </source>
</evidence>
<organism evidence="1 2">
    <name type="scientific">Coptis chinensis</name>
    <dbReference type="NCBI Taxonomy" id="261450"/>
    <lineage>
        <taxon>Eukaryota</taxon>
        <taxon>Viridiplantae</taxon>
        <taxon>Streptophyta</taxon>
        <taxon>Embryophyta</taxon>
        <taxon>Tracheophyta</taxon>
        <taxon>Spermatophyta</taxon>
        <taxon>Magnoliopsida</taxon>
        <taxon>Ranunculales</taxon>
        <taxon>Ranunculaceae</taxon>
        <taxon>Coptidoideae</taxon>
        <taxon>Coptis</taxon>
    </lineage>
</organism>
<reference evidence="1 2" key="1">
    <citation type="submission" date="2020-10" db="EMBL/GenBank/DDBJ databases">
        <title>The Coptis chinensis genome and diversification of protoberbering-type alkaloids.</title>
        <authorList>
            <person name="Wang B."/>
            <person name="Shu S."/>
            <person name="Song C."/>
            <person name="Liu Y."/>
        </authorList>
    </citation>
    <scope>NUCLEOTIDE SEQUENCE [LARGE SCALE GENOMIC DNA]</scope>
    <source>
        <strain evidence="1">HL-2020</strain>
        <tissue evidence="1">Leaf</tissue>
    </source>
</reference>
<accession>A0A835M0X1</accession>
<dbReference type="Proteomes" id="UP000631114">
    <property type="component" value="Unassembled WGS sequence"/>
</dbReference>
<evidence type="ECO:0000313" key="2">
    <source>
        <dbReference type="Proteomes" id="UP000631114"/>
    </source>
</evidence>
<dbReference type="AlphaFoldDB" id="A0A835M0X1"/>
<keyword evidence="2" id="KW-1185">Reference proteome</keyword>
<protein>
    <submittedName>
        <fullName evidence="1">Uncharacterized protein</fullName>
    </submittedName>
</protein>
<comment type="caution">
    <text evidence="1">The sequence shown here is derived from an EMBL/GenBank/DDBJ whole genome shotgun (WGS) entry which is preliminary data.</text>
</comment>
<gene>
    <name evidence="1" type="ORF">IFM89_027700</name>
</gene>
<dbReference type="OrthoDB" id="1909330at2759"/>
<proteinExistence type="predicted"/>
<name>A0A835M0X1_9MAGN</name>
<sequence length="135" mass="15400">MQYPSLFCHSMVCYEKSVVHSQWGRVTKKQTHSKTADLFNFNFSFPLNRLLEETLKFKDMKDLDSFTIGVNGINIKLAIGAISETIDFADAIKTSKLSTPQEDFAVWEKTLGVLEKLGMNVYFLRARRGSRLNAL</sequence>
<dbReference type="EMBL" id="JADFTS010000005">
    <property type="protein sequence ID" value="KAF9606656.1"/>
    <property type="molecule type" value="Genomic_DNA"/>
</dbReference>